<organism evidence="2 3">
    <name type="scientific">Saccharomyces cerevisiae (strain Lalvin EC1118 / Prise de mousse)</name>
    <name type="common">Baker's yeast</name>
    <dbReference type="NCBI Taxonomy" id="643680"/>
    <lineage>
        <taxon>Eukaryota</taxon>
        <taxon>Fungi</taxon>
        <taxon>Dikarya</taxon>
        <taxon>Ascomycota</taxon>
        <taxon>Saccharomycotina</taxon>
        <taxon>Saccharomycetes</taxon>
        <taxon>Saccharomycetales</taxon>
        <taxon>Saccharomycetaceae</taxon>
        <taxon>Saccharomyces</taxon>
    </lineage>
</organism>
<keyword evidence="1" id="KW-0472">Membrane</keyword>
<proteinExistence type="predicted"/>
<dbReference type="EMBL" id="FN393074">
    <property type="protein sequence ID" value="CAY80350.1"/>
    <property type="molecule type" value="Genomic_DNA"/>
</dbReference>
<evidence type="ECO:0000313" key="2">
    <source>
        <dbReference type="EMBL" id="CAY80350.1"/>
    </source>
</evidence>
<dbReference type="Proteomes" id="UP000000286">
    <property type="component" value="Chromosome IX"/>
</dbReference>
<feature type="transmembrane region" description="Helical" evidence="1">
    <location>
        <begin position="77"/>
        <end position="98"/>
    </location>
</feature>
<sequence>MATENNKNPAIRFLLSVVGSGNSLSILNGLFLSFKTILASSSATLLLNLALVENECSKEPRTSTALATEGVTFGNPLVTSLNIMYSLFYLLLLCRGLVRRERSNCFKTGIKMTRRRFLSLHNDQNKNKQNAKR</sequence>
<evidence type="ECO:0000313" key="3">
    <source>
        <dbReference type="Proteomes" id="UP000000286"/>
    </source>
</evidence>
<protein>
    <submittedName>
        <fullName evidence="2">EC1118_1I12_0133p</fullName>
    </submittedName>
</protein>
<feature type="transmembrane region" description="Helical" evidence="1">
    <location>
        <begin position="12"/>
        <end position="34"/>
    </location>
</feature>
<keyword evidence="1" id="KW-1133">Transmembrane helix</keyword>
<name>C8ZAV6_YEAS8</name>
<gene>
    <name evidence="2" type="ORF">EC1118_1I12_0133g</name>
</gene>
<evidence type="ECO:0000256" key="1">
    <source>
        <dbReference type="SAM" id="Phobius"/>
    </source>
</evidence>
<dbReference type="AlphaFoldDB" id="C8ZAV6"/>
<reference evidence="2 3" key="1">
    <citation type="journal article" date="2009" name="Proc. Natl. Acad. Sci. U.S.A.">
        <title>Eukaryote-to-eukaryote gene transfer events revealed by the genome sequence of the wine yeast Saccharomyces cerevisiae EC1118.</title>
        <authorList>
            <person name="Novo M."/>
            <person name="Bigey F."/>
            <person name="Beyne E."/>
            <person name="Galeote V."/>
            <person name="Gavory F."/>
            <person name="Mallet S."/>
            <person name="Cambot B."/>
            <person name="Legras J.L."/>
            <person name="Wincker P."/>
            <person name="Casaregola S."/>
            <person name="Dequin S."/>
        </authorList>
    </citation>
    <scope>NUCLEOTIDE SEQUENCE [LARGE SCALE GENOMIC DNA]</scope>
    <source>
        <strain evidence="3">Lalvin EC1118 / Prise de mousse</strain>
    </source>
</reference>
<keyword evidence="1" id="KW-0812">Transmembrane</keyword>
<accession>C8ZAV6</accession>
<dbReference type="HOGENOM" id="CLU_1907874_0_0_1"/>